<comment type="pathway">
    <text evidence="9">Cofactor biosynthesis; coenzyme A biosynthesis; CoA from (R)-pantothenate: step 4/5.</text>
</comment>
<evidence type="ECO:0000259" key="10">
    <source>
        <dbReference type="Pfam" id="PF01467"/>
    </source>
</evidence>
<dbReference type="NCBIfam" id="TIGR00125">
    <property type="entry name" value="cyt_tran_rel"/>
    <property type="match status" value="1"/>
</dbReference>
<comment type="subcellular location">
    <subcellularLocation>
        <location evidence="9">Cytoplasm</location>
    </subcellularLocation>
</comment>
<evidence type="ECO:0000256" key="7">
    <source>
        <dbReference type="ARBA" id="ARBA00022993"/>
    </source>
</evidence>
<dbReference type="InterPro" id="IPR014729">
    <property type="entry name" value="Rossmann-like_a/b/a_fold"/>
</dbReference>
<dbReference type="InterPro" id="IPR004821">
    <property type="entry name" value="Cyt_trans-like"/>
</dbReference>
<dbReference type="NCBIfam" id="TIGR01510">
    <property type="entry name" value="coaD_prev_kdtB"/>
    <property type="match status" value="1"/>
</dbReference>
<gene>
    <name evidence="9" type="primary">coaD</name>
    <name evidence="11" type="ORF">J2Z48_001546</name>
</gene>
<dbReference type="InterPro" id="IPR001980">
    <property type="entry name" value="PPAT"/>
</dbReference>
<dbReference type="Pfam" id="PF01467">
    <property type="entry name" value="CTP_transf_like"/>
    <property type="match status" value="1"/>
</dbReference>
<evidence type="ECO:0000256" key="8">
    <source>
        <dbReference type="ARBA" id="ARBA00029346"/>
    </source>
</evidence>
<comment type="similarity">
    <text evidence="9">Belongs to the bacterial CoaD family.</text>
</comment>
<accession>A0AAJ1WSV4</accession>
<comment type="subunit">
    <text evidence="9">Homohexamer.</text>
</comment>
<keyword evidence="4 9" id="KW-0547">Nucleotide-binding</keyword>
<keyword evidence="1 9" id="KW-0963">Cytoplasm</keyword>
<dbReference type="SUPFAM" id="SSF52374">
    <property type="entry name" value="Nucleotidylyl transferase"/>
    <property type="match status" value="1"/>
</dbReference>
<feature type="binding site" evidence="9">
    <location>
        <position position="9"/>
    </location>
    <ligand>
        <name>substrate</name>
    </ligand>
</feature>
<organism evidence="11 12">
    <name type="scientific">Croceifilum oryzae</name>
    <dbReference type="NCBI Taxonomy" id="1553429"/>
    <lineage>
        <taxon>Bacteria</taxon>
        <taxon>Bacillati</taxon>
        <taxon>Bacillota</taxon>
        <taxon>Bacilli</taxon>
        <taxon>Bacillales</taxon>
        <taxon>Thermoactinomycetaceae</taxon>
        <taxon>Croceifilum</taxon>
    </lineage>
</organism>
<keyword evidence="2 9" id="KW-0808">Transferase</keyword>
<dbReference type="EMBL" id="JAUSUV010000006">
    <property type="protein sequence ID" value="MDQ0417373.1"/>
    <property type="molecule type" value="Genomic_DNA"/>
</dbReference>
<dbReference type="PANTHER" id="PTHR21342:SF1">
    <property type="entry name" value="PHOSPHOPANTETHEINE ADENYLYLTRANSFERASE"/>
    <property type="match status" value="1"/>
</dbReference>
<dbReference type="GO" id="GO:0004595">
    <property type="term" value="F:pantetheine-phosphate adenylyltransferase activity"/>
    <property type="evidence" value="ECO:0007669"/>
    <property type="project" value="UniProtKB-UniRule"/>
</dbReference>
<evidence type="ECO:0000256" key="6">
    <source>
        <dbReference type="ARBA" id="ARBA00022842"/>
    </source>
</evidence>
<evidence type="ECO:0000256" key="1">
    <source>
        <dbReference type="ARBA" id="ARBA00022490"/>
    </source>
</evidence>
<evidence type="ECO:0000313" key="11">
    <source>
        <dbReference type="EMBL" id="MDQ0417373.1"/>
    </source>
</evidence>
<feature type="binding site" evidence="9">
    <location>
        <begin position="90"/>
        <end position="92"/>
    </location>
    <ligand>
        <name>ATP</name>
        <dbReference type="ChEBI" id="CHEBI:30616"/>
    </ligand>
</feature>
<feature type="binding site" evidence="9">
    <location>
        <position position="41"/>
    </location>
    <ligand>
        <name>substrate</name>
    </ligand>
</feature>
<feature type="binding site" evidence="9">
    <location>
        <begin position="9"/>
        <end position="10"/>
    </location>
    <ligand>
        <name>ATP</name>
        <dbReference type="ChEBI" id="CHEBI:30616"/>
    </ligand>
</feature>
<protein>
    <recommendedName>
        <fullName evidence="9">Phosphopantetheine adenylyltransferase</fullName>
        <ecNumber evidence="9">2.7.7.3</ecNumber>
    </recommendedName>
    <alternativeName>
        <fullName evidence="9">Dephospho-CoA pyrophosphorylase</fullName>
    </alternativeName>
    <alternativeName>
        <fullName evidence="9">Pantetheine-phosphate adenylyltransferase</fullName>
        <shortName evidence="9">PPAT</shortName>
    </alternativeName>
</protein>
<dbReference type="Proteomes" id="UP001238450">
    <property type="component" value="Unassembled WGS sequence"/>
</dbReference>
<dbReference type="HAMAP" id="MF_00151">
    <property type="entry name" value="PPAT_bact"/>
    <property type="match status" value="1"/>
</dbReference>
<comment type="function">
    <text evidence="9">Reversibly transfers an adenylyl group from ATP to 4'-phosphopantetheine, yielding dephospho-CoA (dPCoA) and pyrophosphate.</text>
</comment>
<evidence type="ECO:0000256" key="4">
    <source>
        <dbReference type="ARBA" id="ARBA00022741"/>
    </source>
</evidence>
<comment type="caution">
    <text evidence="11">The sequence shown here is derived from an EMBL/GenBank/DDBJ whole genome shotgun (WGS) entry which is preliminary data.</text>
</comment>
<evidence type="ECO:0000256" key="3">
    <source>
        <dbReference type="ARBA" id="ARBA00022695"/>
    </source>
</evidence>
<comment type="cofactor">
    <cofactor evidence="9">
        <name>Mg(2+)</name>
        <dbReference type="ChEBI" id="CHEBI:18420"/>
    </cofactor>
</comment>
<sequence length="166" mass="18832">MKVAVYPGSFDPITYGHLDIIQRGAKVFDKIIVATLVNSAKNPLFSTDERTGMVRKAVSGIQDCEIEVDHFDGLLVDYVKKRQANVILRGLRAISDFEYELQIASVNRIISDEVETLFFMSNNKHSFISSSMVKEIARYGAETKELVPDFVAQMLREKFGYTKKTR</sequence>
<keyword evidence="6 9" id="KW-0460">Magnesium</keyword>
<dbReference type="Gene3D" id="3.40.50.620">
    <property type="entry name" value="HUPs"/>
    <property type="match status" value="1"/>
</dbReference>
<feature type="binding site" evidence="9">
    <location>
        <position position="17"/>
    </location>
    <ligand>
        <name>ATP</name>
        <dbReference type="ChEBI" id="CHEBI:30616"/>
    </ligand>
</feature>
<dbReference type="AlphaFoldDB" id="A0AAJ1WSV4"/>
<dbReference type="GO" id="GO:0005737">
    <property type="term" value="C:cytoplasm"/>
    <property type="evidence" value="ECO:0007669"/>
    <property type="project" value="UniProtKB-SubCell"/>
</dbReference>
<keyword evidence="7 9" id="KW-0173">Coenzyme A biosynthesis</keyword>
<comment type="catalytic activity">
    <reaction evidence="8 9">
        <text>(R)-4'-phosphopantetheine + ATP + H(+) = 3'-dephospho-CoA + diphosphate</text>
        <dbReference type="Rhea" id="RHEA:19801"/>
        <dbReference type="ChEBI" id="CHEBI:15378"/>
        <dbReference type="ChEBI" id="CHEBI:30616"/>
        <dbReference type="ChEBI" id="CHEBI:33019"/>
        <dbReference type="ChEBI" id="CHEBI:57328"/>
        <dbReference type="ChEBI" id="CHEBI:61723"/>
        <dbReference type="EC" id="2.7.7.3"/>
    </reaction>
</comment>
<dbReference type="PRINTS" id="PR01020">
    <property type="entry name" value="LPSBIOSNTHSS"/>
</dbReference>
<dbReference type="EC" id="2.7.7.3" evidence="9"/>
<evidence type="ECO:0000256" key="5">
    <source>
        <dbReference type="ARBA" id="ARBA00022840"/>
    </source>
</evidence>
<evidence type="ECO:0000256" key="9">
    <source>
        <dbReference type="HAMAP-Rule" id="MF_00151"/>
    </source>
</evidence>
<evidence type="ECO:0000313" key="12">
    <source>
        <dbReference type="Proteomes" id="UP001238450"/>
    </source>
</evidence>
<keyword evidence="3 9" id="KW-0548">Nucleotidyltransferase</keyword>
<feature type="binding site" evidence="9">
    <location>
        <begin position="125"/>
        <end position="131"/>
    </location>
    <ligand>
        <name>ATP</name>
        <dbReference type="ChEBI" id="CHEBI:30616"/>
    </ligand>
</feature>
<reference evidence="11 12" key="1">
    <citation type="submission" date="2023-07" db="EMBL/GenBank/DDBJ databases">
        <title>Genomic Encyclopedia of Type Strains, Phase IV (KMG-IV): sequencing the most valuable type-strain genomes for metagenomic binning, comparative biology and taxonomic classification.</title>
        <authorList>
            <person name="Goeker M."/>
        </authorList>
    </citation>
    <scope>NUCLEOTIDE SEQUENCE [LARGE SCALE GENOMIC DNA]</scope>
    <source>
        <strain evidence="11 12">DSM 46876</strain>
    </source>
</reference>
<proteinExistence type="inferred from homology"/>
<dbReference type="RefSeq" id="WP_307252403.1">
    <property type="nucleotide sequence ID" value="NZ_JAUSUV010000006.1"/>
</dbReference>
<feature type="site" description="Transition state stabilizer" evidence="9">
    <location>
        <position position="17"/>
    </location>
</feature>
<feature type="binding site" evidence="9">
    <location>
        <position position="89"/>
    </location>
    <ligand>
        <name>substrate</name>
    </ligand>
</feature>
<evidence type="ECO:0000256" key="2">
    <source>
        <dbReference type="ARBA" id="ARBA00022679"/>
    </source>
</evidence>
<keyword evidence="5 9" id="KW-0067">ATP-binding</keyword>
<dbReference type="GO" id="GO:0015937">
    <property type="term" value="P:coenzyme A biosynthetic process"/>
    <property type="evidence" value="ECO:0007669"/>
    <property type="project" value="UniProtKB-UniRule"/>
</dbReference>
<feature type="binding site" evidence="9">
    <location>
        <position position="75"/>
    </location>
    <ligand>
        <name>substrate</name>
    </ligand>
</feature>
<dbReference type="CDD" id="cd02163">
    <property type="entry name" value="PPAT"/>
    <property type="match status" value="1"/>
</dbReference>
<keyword evidence="12" id="KW-1185">Reference proteome</keyword>
<feature type="binding site" evidence="9">
    <location>
        <position position="100"/>
    </location>
    <ligand>
        <name>ATP</name>
        <dbReference type="ChEBI" id="CHEBI:30616"/>
    </ligand>
</feature>
<feature type="domain" description="Cytidyltransferase-like" evidence="10">
    <location>
        <begin position="5"/>
        <end position="135"/>
    </location>
</feature>
<dbReference type="PANTHER" id="PTHR21342">
    <property type="entry name" value="PHOSPHOPANTETHEINE ADENYLYLTRANSFERASE"/>
    <property type="match status" value="1"/>
</dbReference>
<dbReference type="GO" id="GO:0005524">
    <property type="term" value="F:ATP binding"/>
    <property type="evidence" value="ECO:0007669"/>
    <property type="project" value="UniProtKB-KW"/>
</dbReference>
<name>A0AAJ1WSV4_9BACL</name>